<evidence type="ECO:0008006" key="3">
    <source>
        <dbReference type="Google" id="ProtNLM"/>
    </source>
</evidence>
<dbReference type="PATRIC" id="fig|303541.3.peg.779"/>
<sequence>MTTLSQKNLLTLAQENEANGKLDLAIQNVEEALLIGSNKEIVLRLCDLYLKADQAYSAYSLIKEEKDLFSDDEIFFAYSRVLQANHFLIEALEIKNLSKGEKEVEVLPASISEQQATMEKFRLSKNPTKYEYDQLFTLDLINFTNFAQSLLLDPSLSFAVRLVLCEDLFRLGINESFAVLVLGKREKFIPNQINLLEKDPIYREVVSAIGSRYYHRPSQLPAVLGEVNLILGSLYPKLSKYVEEPDSFASDIASYIDFQDGRSHHDLFRQIDHNLPK</sequence>
<protein>
    <recommendedName>
        <fullName evidence="3">Tetratricopeptide repeat protein</fullName>
    </recommendedName>
</protein>
<evidence type="ECO:0000313" key="1">
    <source>
        <dbReference type="EMBL" id="KJY61344.1"/>
    </source>
</evidence>
<dbReference type="AlphaFoldDB" id="A0A0F4LSS1"/>
<dbReference type="HOGENOM" id="CLU_1003965_0_0_9"/>
<dbReference type="STRING" id="303541.JF72_06230"/>
<reference evidence="1 2" key="1">
    <citation type="submission" date="2015-01" db="EMBL/GenBank/DDBJ databases">
        <title>Comparative genomics of the lactic acid bacteria isolated from the honey bee gut.</title>
        <authorList>
            <person name="Ellegaard K.M."/>
            <person name="Tamarit D."/>
            <person name="Javelind E."/>
            <person name="Olofsson T."/>
            <person name="Andersson S.G."/>
            <person name="Vasquez A."/>
        </authorList>
    </citation>
    <scope>NUCLEOTIDE SEQUENCE [LARGE SCALE GENOMIC DNA]</scope>
    <source>
        <strain evidence="1 2">Hma11</strain>
    </source>
</reference>
<name>A0A0F4LSS1_9LACO</name>
<dbReference type="Proteomes" id="UP000033682">
    <property type="component" value="Unassembled WGS sequence"/>
</dbReference>
<evidence type="ECO:0000313" key="2">
    <source>
        <dbReference type="Proteomes" id="UP000033682"/>
    </source>
</evidence>
<keyword evidence="2" id="KW-1185">Reference proteome</keyword>
<comment type="caution">
    <text evidence="1">The sequence shown here is derived from an EMBL/GenBank/DDBJ whole genome shotgun (WGS) entry which is preliminary data.</text>
</comment>
<organism evidence="1 2">
    <name type="scientific">Lactobacillus apis</name>
    <dbReference type="NCBI Taxonomy" id="303541"/>
    <lineage>
        <taxon>Bacteria</taxon>
        <taxon>Bacillati</taxon>
        <taxon>Bacillota</taxon>
        <taxon>Bacilli</taxon>
        <taxon>Lactobacillales</taxon>
        <taxon>Lactobacillaceae</taxon>
        <taxon>Lactobacillus</taxon>
    </lineage>
</organism>
<gene>
    <name evidence="1" type="ORF">JF72_06230</name>
</gene>
<dbReference type="EMBL" id="JXLG01000005">
    <property type="protein sequence ID" value="KJY61344.1"/>
    <property type="molecule type" value="Genomic_DNA"/>
</dbReference>
<dbReference type="RefSeq" id="WP_046306785.1">
    <property type="nucleotide sequence ID" value="NZ_CAMKYX010000001.1"/>
</dbReference>
<proteinExistence type="predicted"/>
<accession>A0A0F4LSS1</accession>